<comment type="function">
    <text evidence="7">Carrier of the growing fatty acid chain in fatty acid biosynthesis.</text>
</comment>
<keyword evidence="3 7" id="KW-0597">Phosphoprotein</keyword>
<feature type="modified residue" description="O-(pantetheine 4'-phosphoryl)serine" evidence="7">
    <location>
        <position position="44"/>
    </location>
</feature>
<dbReference type="Gene3D" id="1.10.1200.10">
    <property type="entry name" value="ACP-like"/>
    <property type="match status" value="1"/>
</dbReference>
<dbReference type="UniPathway" id="UPA00094"/>
<dbReference type="GO" id="GO:0009245">
    <property type="term" value="P:lipid A biosynthetic process"/>
    <property type="evidence" value="ECO:0007669"/>
    <property type="project" value="TreeGrafter"/>
</dbReference>
<organism evidence="9 10">
    <name type="scientific">Corynebacterium epidermidicanis</name>
    <dbReference type="NCBI Taxonomy" id="1050174"/>
    <lineage>
        <taxon>Bacteria</taxon>
        <taxon>Bacillati</taxon>
        <taxon>Actinomycetota</taxon>
        <taxon>Actinomycetes</taxon>
        <taxon>Mycobacteriales</taxon>
        <taxon>Corynebacteriaceae</taxon>
        <taxon>Corynebacterium</taxon>
    </lineage>
</organism>
<gene>
    <name evidence="7" type="primary">acpP</name>
    <name evidence="9" type="ORF">CEPID_08820</name>
</gene>
<evidence type="ECO:0000256" key="5">
    <source>
        <dbReference type="ARBA" id="ARBA00023098"/>
    </source>
</evidence>
<keyword evidence="6 7" id="KW-0275">Fatty acid biosynthesis</keyword>
<keyword evidence="7" id="KW-0963">Cytoplasm</keyword>
<protein>
    <recommendedName>
        <fullName evidence="7">Acyl carrier protein</fullName>
        <shortName evidence="7">ACP</shortName>
    </recommendedName>
</protein>
<evidence type="ECO:0000259" key="8">
    <source>
        <dbReference type="PROSITE" id="PS50075"/>
    </source>
</evidence>
<feature type="domain" description="Carrier" evidence="8">
    <location>
        <begin position="9"/>
        <end position="84"/>
    </location>
</feature>
<sequence>MSESGRDAKSIFAALSDLIVKCTGFDPDEIRRESRINDELAIDSLSLVEIAVRAEDTFGVRIDDDAVNSFHTVGDAADYLEARLKD</sequence>
<dbReference type="HAMAP" id="MF_01217">
    <property type="entry name" value="Acyl_carrier"/>
    <property type="match status" value="1"/>
</dbReference>
<dbReference type="Proteomes" id="UP000035368">
    <property type="component" value="Chromosome"/>
</dbReference>
<dbReference type="STRING" id="1050174.CEPID_08820"/>
<dbReference type="PROSITE" id="PS50075">
    <property type="entry name" value="CARRIER"/>
    <property type="match status" value="1"/>
</dbReference>
<evidence type="ECO:0000256" key="2">
    <source>
        <dbReference type="ARBA" id="ARBA00022516"/>
    </source>
</evidence>
<dbReference type="InterPro" id="IPR036736">
    <property type="entry name" value="ACP-like_sf"/>
</dbReference>
<keyword evidence="1 7" id="KW-0596">Phosphopantetheine</keyword>
<dbReference type="AlphaFoldDB" id="A0A0G3GXT0"/>
<dbReference type="InterPro" id="IPR009081">
    <property type="entry name" value="PP-bd_ACP"/>
</dbReference>
<name>A0A0G3GXT0_9CORY</name>
<evidence type="ECO:0000256" key="1">
    <source>
        <dbReference type="ARBA" id="ARBA00022450"/>
    </source>
</evidence>
<dbReference type="GO" id="GO:0000036">
    <property type="term" value="F:acyl carrier activity"/>
    <property type="evidence" value="ECO:0007669"/>
    <property type="project" value="UniProtKB-UniRule"/>
</dbReference>
<reference evidence="9 10" key="1">
    <citation type="submission" date="2015-05" db="EMBL/GenBank/DDBJ databases">
        <title>Complete genome sequence of Corynebacterium epidermidicanis DSM 45586, isolated from the skin of a dog suffering from pruritus.</title>
        <authorList>
            <person name="Ruckert C."/>
            <person name="Albersmeier A."/>
            <person name="Winkler A."/>
            <person name="Tauch A."/>
        </authorList>
    </citation>
    <scope>NUCLEOTIDE SEQUENCE [LARGE SCALE GENOMIC DNA]</scope>
    <source>
        <strain evidence="9 10">DSM 45586</strain>
    </source>
</reference>
<keyword evidence="2 7" id="KW-0444">Lipid biosynthesis</keyword>
<evidence type="ECO:0000313" key="10">
    <source>
        <dbReference type="Proteomes" id="UP000035368"/>
    </source>
</evidence>
<evidence type="ECO:0000256" key="3">
    <source>
        <dbReference type="ARBA" id="ARBA00022553"/>
    </source>
</evidence>
<dbReference type="SUPFAM" id="SSF47336">
    <property type="entry name" value="ACP-like"/>
    <property type="match status" value="1"/>
</dbReference>
<dbReference type="Pfam" id="PF00550">
    <property type="entry name" value="PP-binding"/>
    <property type="match status" value="1"/>
</dbReference>
<dbReference type="PANTHER" id="PTHR20863">
    <property type="entry name" value="ACYL CARRIER PROTEIN"/>
    <property type="match status" value="1"/>
</dbReference>
<evidence type="ECO:0000256" key="4">
    <source>
        <dbReference type="ARBA" id="ARBA00022832"/>
    </source>
</evidence>
<dbReference type="GO" id="GO:0016020">
    <property type="term" value="C:membrane"/>
    <property type="evidence" value="ECO:0007669"/>
    <property type="project" value="GOC"/>
</dbReference>
<dbReference type="OrthoDB" id="9804551at2"/>
<proteinExistence type="inferred from homology"/>
<evidence type="ECO:0000313" key="9">
    <source>
        <dbReference type="EMBL" id="AKK03612.1"/>
    </source>
</evidence>
<evidence type="ECO:0000256" key="6">
    <source>
        <dbReference type="ARBA" id="ARBA00023160"/>
    </source>
</evidence>
<comment type="subcellular location">
    <subcellularLocation>
        <location evidence="7">Cytoplasm</location>
    </subcellularLocation>
</comment>
<accession>A0A0G3GXT0</accession>
<comment type="similarity">
    <text evidence="7">Belongs to the acyl carrier protein (ACP) family.</text>
</comment>
<comment type="pathway">
    <text evidence="7">Lipid metabolism; fatty acid biosynthesis.</text>
</comment>
<dbReference type="GO" id="GO:0000035">
    <property type="term" value="F:acyl binding"/>
    <property type="evidence" value="ECO:0007669"/>
    <property type="project" value="TreeGrafter"/>
</dbReference>
<dbReference type="EMBL" id="CP011541">
    <property type="protein sequence ID" value="AKK03612.1"/>
    <property type="molecule type" value="Genomic_DNA"/>
</dbReference>
<dbReference type="InterPro" id="IPR003231">
    <property type="entry name" value="ACP"/>
</dbReference>
<evidence type="ECO:0000256" key="7">
    <source>
        <dbReference type="HAMAP-Rule" id="MF_01217"/>
    </source>
</evidence>
<dbReference type="PATRIC" id="fig|1050174.4.peg.1776"/>
<dbReference type="KEGG" id="cei:CEPID_08820"/>
<dbReference type="GO" id="GO:0005829">
    <property type="term" value="C:cytosol"/>
    <property type="evidence" value="ECO:0007669"/>
    <property type="project" value="TreeGrafter"/>
</dbReference>
<dbReference type="RefSeq" id="WP_047240614.1">
    <property type="nucleotide sequence ID" value="NZ_CP011541.1"/>
</dbReference>
<keyword evidence="5 7" id="KW-0443">Lipid metabolism</keyword>
<comment type="PTM">
    <text evidence="7">4'-phosphopantetheine is transferred from CoA to a specific serine of apo-ACP by AcpS. This modification is essential for activity because fatty acids are bound in thioester linkage to the sulfhydryl of the prosthetic group.</text>
</comment>
<keyword evidence="10" id="KW-1185">Reference proteome</keyword>
<keyword evidence="4 7" id="KW-0276">Fatty acid metabolism</keyword>
<dbReference type="PANTHER" id="PTHR20863:SF76">
    <property type="entry name" value="CARRIER DOMAIN-CONTAINING PROTEIN"/>
    <property type="match status" value="1"/>
</dbReference>